<dbReference type="Proteomes" id="UP000020103">
    <property type="component" value="Unassembled WGS sequence"/>
</dbReference>
<name>A0A829PYU2_9MYCO</name>
<feature type="transmembrane region" description="Helical" evidence="1">
    <location>
        <begin position="6"/>
        <end position="25"/>
    </location>
</feature>
<organism evidence="2 3">
    <name type="scientific">Mycobacteroides abscessus 21</name>
    <dbReference type="NCBI Taxonomy" id="1299324"/>
    <lineage>
        <taxon>Bacteria</taxon>
        <taxon>Bacillati</taxon>
        <taxon>Actinomycetota</taxon>
        <taxon>Actinomycetes</taxon>
        <taxon>Mycobacteriales</taxon>
        <taxon>Mycobacteriaceae</taxon>
        <taxon>Mycobacteroides</taxon>
        <taxon>Mycobacteroides abscessus</taxon>
    </lineage>
</organism>
<proteinExistence type="predicted"/>
<keyword evidence="1" id="KW-0812">Transmembrane</keyword>
<feature type="transmembrane region" description="Helical" evidence="1">
    <location>
        <begin position="73"/>
        <end position="94"/>
    </location>
</feature>
<feature type="transmembrane region" description="Helical" evidence="1">
    <location>
        <begin position="46"/>
        <end position="67"/>
    </location>
</feature>
<dbReference type="AlphaFoldDB" id="A0A829PYU2"/>
<comment type="caution">
    <text evidence="2">The sequence shown here is derived from an EMBL/GenBank/DDBJ whole genome shotgun (WGS) entry which is preliminary data.</text>
</comment>
<keyword evidence="1" id="KW-1133">Transmembrane helix</keyword>
<dbReference type="EMBL" id="JAOF01000001">
    <property type="protein sequence ID" value="EUA45449.1"/>
    <property type="molecule type" value="Genomic_DNA"/>
</dbReference>
<protein>
    <submittedName>
        <fullName evidence="2">Putative membrane protein</fullName>
    </submittedName>
</protein>
<sequence length="120" mass="13409">MMRWAGWWLGPLLGGIGAYAVYVLLREIWGNCRIGINASARGFELMFGDVLRTFLIIALLCGVAYALLCRIPVKWSVILAVFGATVAAVALVWITVSLRHHSYTDGYDCIPPWWPSWIPL</sequence>
<evidence type="ECO:0000313" key="3">
    <source>
        <dbReference type="Proteomes" id="UP000020103"/>
    </source>
</evidence>
<reference evidence="2 3" key="1">
    <citation type="submission" date="2013-12" db="EMBL/GenBank/DDBJ databases">
        <authorList>
            <person name="Madinger N."/>
            <person name="Lenaerts A."/>
            <person name="Ordway D."/>
            <person name="DeGroote M.A."/>
            <person name="Parker T."/>
            <person name="Sizemore C."/>
            <person name="Tallon L.J."/>
            <person name="Sadzewicz L.K."/>
            <person name="Sengamalay N."/>
            <person name="Fraser C.M."/>
            <person name="Hine E."/>
            <person name="Shefchek K.A."/>
            <person name="Das S.P."/>
            <person name="Tettelin H."/>
        </authorList>
    </citation>
    <scope>NUCLEOTIDE SEQUENCE [LARGE SCALE GENOMIC DNA]</scope>
    <source>
        <strain evidence="2 3">21</strain>
    </source>
</reference>
<evidence type="ECO:0000313" key="2">
    <source>
        <dbReference type="EMBL" id="EUA45449.1"/>
    </source>
</evidence>
<accession>A0A829PYU2</accession>
<evidence type="ECO:0000256" key="1">
    <source>
        <dbReference type="SAM" id="Phobius"/>
    </source>
</evidence>
<keyword evidence="1" id="KW-0472">Membrane</keyword>
<gene>
    <name evidence="2" type="ORF">I543_3669</name>
</gene>